<dbReference type="SUPFAM" id="SSF50044">
    <property type="entry name" value="SH3-domain"/>
    <property type="match status" value="1"/>
</dbReference>
<comment type="caution">
    <text evidence="12">The sequence shown here is derived from an EMBL/GenBank/DDBJ whole genome shotgun (WGS) entry which is preliminary data.</text>
</comment>
<dbReference type="EMBL" id="JAIWYP010000006">
    <property type="protein sequence ID" value="KAH3807269.1"/>
    <property type="molecule type" value="Genomic_DNA"/>
</dbReference>
<dbReference type="Proteomes" id="UP000828390">
    <property type="component" value="Unassembled WGS sequence"/>
</dbReference>
<dbReference type="GO" id="GO:0004672">
    <property type="term" value="F:protein kinase activity"/>
    <property type="evidence" value="ECO:0007669"/>
    <property type="project" value="InterPro"/>
</dbReference>
<dbReference type="Pfam" id="PF00017">
    <property type="entry name" value="SH2"/>
    <property type="match status" value="1"/>
</dbReference>
<protein>
    <recommendedName>
        <fullName evidence="14">Tyrosine-protein kinase</fullName>
    </recommendedName>
</protein>
<dbReference type="Gene3D" id="2.30.29.30">
    <property type="entry name" value="Pleckstrin-homology domain (PH domain)/Phosphotyrosine-binding domain (PTB)"/>
    <property type="match status" value="2"/>
</dbReference>
<dbReference type="Gene3D" id="1.10.510.10">
    <property type="entry name" value="Transferase(Phosphotransferase) domain 1"/>
    <property type="match status" value="1"/>
</dbReference>
<keyword evidence="2" id="KW-0547">Nucleotide-binding</keyword>
<gene>
    <name evidence="12" type="ORF">DPMN_135604</name>
</gene>
<dbReference type="SUPFAM" id="SSF55550">
    <property type="entry name" value="SH2 domain"/>
    <property type="match status" value="1"/>
</dbReference>
<dbReference type="InterPro" id="IPR000719">
    <property type="entry name" value="Prot_kinase_dom"/>
</dbReference>
<evidence type="ECO:0000259" key="10">
    <source>
        <dbReference type="PROSITE" id="PS50003"/>
    </source>
</evidence>
<feature type="compositionally biased region" description="Low complexity" evidence="7">
    <location>
        <begin position="463"/>
        <end position="474"/>
    </location>
</feature>
<evidence type="ECO:0000256" key="6">
    <source>
        <dbReference type="PROSITE-ProRule" id="PRU00192"/>
    </source>
</evidence>
<keyword evidence="3" id="KW-0067">ATP-binding</keyword>
<dbReference type="CDD" id="cd00173">
    <property type="entry name" value="SH2"/>
    <property type="match status" value="1"/>
</dbReference>
<evidence type="ECO:0000313" key="13">
    <source>
        <dbReference type="Proteomes" id="UP000828390"/>
    </source>
</evidence>
<evidence type="ECO:0000259" key="8">
    <source>
        <dbReference type="PROSITE" id="PS50001"/>
    </source>
</evidence>
<dbReference type="SUPFAM" id="SSF50729">
    <property type="entry name" value="PH domain-like"/>
    <property type="match status" value="2"/>
</dbReference>
<evidence type="ECO:0000256" key="4">
    <source>
        <dbReference type="ARBA" id="ARBA00022999"/>
    </source>
</evidence>
<evidence type="ECO:0000256" key="7">
    <source>
        <dbReference type="SAM" id="MobiDB-lite"/>
    </source>
</evidence>
<feature type="domain" description="SH3" evidence="9">
    <location>
        <begin position="17"/>
        <end position="87"/>
    </location>
</feature>
<keyword evidence="4 5" id="KW-0727">SH2 domain</keyword>
<evidence type="ECO:0000256" key="5">
    <source>
        <dbReference type="PROSITE-ProRule" id="PRU00191"/>
    </source>
</evidence>
<dbReference type="AlphaFoldDB" id="A0A9D4G1A1"/>
<dbReference type="PANTHER" id="PTHR27007">
    <property type="match status" value="1"/>
</dbReference>
<dbReference type="InterPro" id="IPR036860">
    <property type="entry name" value="SH2_dom_sf"/>
</dbReference>
<dbReference type="Pfam" id="PF16457">
    <property type="entry name" value="PH_12"/>
    <property type="match status" value="1"/>
</dbReference>
<dbReference type="InterPro" id="IPR036028">
    <property type="entry name" value="SH3-like_dom_sf"/>
</dbReference>
<dbReference type="FunFam" id="2.30.29.30:FF:000025">
    <property type="entry name" value="Phosphoinositide phospholipase C"/>
    <property type="match status" value="1"/>
</dbReference>
<feature type="domain" description="PH" evidence="10">
    <location>
        <begin position="424"/>
        <end position="457"/>
    </location>
</feature>
<dbReference type="PROSITE" id="PS50002">
    <property type="entry name" value="SH3"/>
    <property type="match status" value="1"/>
</dbReference>
<accession>A0A9D4G1A1</accession>
<dbReference type="InterPro" id="IPR001849">
    <property type="entry name" value="PH_domain"/>
</dbReference>
<dbReference type="SUPFAM" id="SSF56112">
    <property type="entry name" value="Protein kinase-like (PK-like)"/>
    <property type="match status" value="1"/>
</dbReference>
<dbReference type="GO" id="GO:0005524">
    <property type="term" value="F:ATP binding"/>
    <property type="evidence" value="ECO:0007669"/>
    <property type="project" value="UniProtKB-KW"/>
</dbReference>
<dbReference type="SMART" id="SM00326">
    <property type="entry name" value="SH3"/>
    <property type="match status" value="1"/>
</dbReference>
<reference evidence="12" key="1">
    <citation type="journal article" date="2019" name="bioRxiv">
        <title>The Genome of the Zebra Mussel, Dreissena polymorpha: A Resource for Invasive Species Research.</title>
        <authorList>
            <person name="McCartney M.A."/>
            <person name="Auch B."/>
            <person name="Kono T."/>
            <person name="Mallez S."/>
            <person name="Zhang Y."/>
            <person name="Obille A."/>
            <person name="Becker A."/>
            <person name="Abrahante J.E."/>
            <person name="Garbe J."/>
            <person name="Badalamenti J.P."/>
            <person name="Herman A."/>
            <person name="Mangelson H."/>
            <person name="Liachko I."/>
            <person name="Sullivan S."/>
            <person name="Sone E.D."/>
            <person name="Koren S."/>
            <person name="Silverstein K.A.T."/>
            <person name="Beckman K.B."/>
            <person name="Gohl D.M."/>
        </authorList>
    </citation>
    <scope>NUCLEOTIDE SEQUENCE</scope>
    <source>
        <strain evidence="12">Duluth1</strain>
        <tissue evidence="12">Whole animal</tissue>
    </source>
</reference>
<dbReference type="PROSITE" id="PS50011">
    <property type="entry name" value="PROTEIN_KINASE_DOM"/>
    <property type="match status" value="1"/>
</dbReference>
<feature type="domain" description="Protein kinase" evidence="11">
    <location>
        <begin position="525"/>
        <end position="742"/>
    </location>
</feature>
<dbReference type="Pfam" id="PF07653">
    <property type="entry name" value="SH3_2"/>
    <property type="match status" value="1"/>
</dbReference>
<dbReference type="PROSITE" id="PS50003">
    <property type="entry name" value="PH_DOMAIN"/>
    <property type="match status" value="1"/>
</dbReference>
<dbReference type="InterPro" id="IPR000980">
    <property type="entry name" value="SH2"/>
</dbReference>
<dbReference type="InterPro" id="IPR050528">
    <property type="entry name" value="L-type_Lectin-RKs"/>
</dbReference>
<sequence length="742" mass="86038">MDAATQAFGNQYTNNTKPEKHARALCDYQAKEEYDISFEKGDVLILLKGSTEHLSAEWLYARHMNPKTKETKIEGYVPRQHMRLEEPLKTLAGYEGHISKFDAEQRLLRCAVGAYLIREKPPLGKYVLSIHDFDHSKDRPNYVKNLIIRHGDNDNVYIEEHRRFKSIAELVDTYTIEVGRLCQQPLFPCRKEMGGQDTCLDEHYPSLPDYTILPNDFNDTDSVFSFLIAGNELIRILPNKKPQRRYFSINSEMTEIRWTPSCKKLNQALVQIRSIKTVRRIHTDGLRTQTGLYQDHCAFDIALVDKAEPMHLIARTPFEADVWVKGLTRLIKNTDRAADHYMLSARCSFTSYIQCGTEFIKLLSKGREHLRVYWLTRDSKELRWKPTTKATRKARIKIWSIKDVRPLEKEVVNQDVTKPYSCAFSIIYGSGNKTVKLVATNQQEADIWVTGLRSLIENGTEISNSNIANTNNSSEESHERPERDESDVYIYQNQIIIDHIKKELHDGRIVEMNMSIVEELKCRHTCDMTTVMEGQFGCIYFSRRQVPGFNLRVALKEIKLGQRSEEFGSITNAKISSRLMHFAIVPLLAYFEDKTHKKYYFLSPFFDNGDLFKMIQKDTLNVKSHTLTLKKRVKIMHQIASGIHYMHTGNPFRGTILHMDITTKKIVLDGKYNARLIDFGLARELKEGDESMYTDGPIVGTRGYFPTIKHSHLTKQHDYHNFGVGKYFTVIKYKKYNIYSFK</sequence>
<dbReference type="CDD" id="cd00180">
    <property type="entry name" value="PKc"/>
    <property type="match status" value="1"/>
</dbReference>
<proteinExistence type="predicted"/>
<dbReference type="SMART" id="SM00252">
    <property type="entry name" value="SH2"/>
    <property type="match status" value="1"/>
</dbReference>
<name>A0A9D4G1A1_DREPO</name>
<keyword evidence="1 6" id="KW-0728">SH3 domain</keyword>
<feature type="region of interest" description="Disordered" evidence="7">
    <location>
        <begin position="463"/>
        <end position="484"/>
    </location>
</feature>
<feature type="domain" description="SH2" evidence="8">
    <location>
        <begin position="93"/>
        <end position="189"/>
    </location>
</feature>
<dbReference type="InterPro" id="IPR011009">
    <property type="entry name" value="Kinase-like_dom_sf"/>
</dbReference>
<organism evidence="12 13">
    <name type="scientific">Dreissena polymorpha</name>
    <name type="common">Zebra mussel</name>
    <name type="synonym">Mytilus polymorpha</name>
    <dbReference type="NCBI Taxonomy" id="45954"/>
    <lineage>
        <taxon>Eukaryota</taxon>
        <taxon>Metazoa</taxon>
        <taxon>Spiralia</taxon>
        <taxon>Lophotrochozoa</taxon>
        <taxon>Mollusca</taxon>
        <taxon>Bivalvia</taxon>
        <taxon>Autobranchia</taxon>
        <taxon>Heteroconchia</taxon>
        <taxon>Euheterodonta</taxon>
        <taxon>Imparidentia</taxon>
        <taxon>Neoheterodontei</taxon>
        <taxon>Myida</taxon>
        <taxon>Dreissenoidea</taxon>
        <taxon>Dreissenidae</taxon>
        <taxon>Dreissena</taxon>
    </lineage>
</organism>
<keyword evidence="13" id="KW-1185">Reference proteome</keyword>
<evidence type="ECO:0008006" key="14">
    <source>
        <dbReference type="Google" id="ProtNLM"/>
    </source>
</evidence>
<dbReference type="SMART" id="SM00233">
    <property type="entry name" value="PH"/>
    <property type="match status" value="2"/>
</dbReference>
<evidence type="ECO:0000256" key="1">
    <source>
        <dbReference type="ARBA" id="ARBA00022443"/>
    </source>
</evidence>
<dbReference type="PROSITE" id="PS50001">
    <property type="entry name" value="SH2"/>
    <property type="match status" value="1"/>
</dbReference>
<evidence type="ECO:0000313" key="12">
    <source>
        <dbReference type="EMBL" id="KAH3807269.1"/>
    </source>
</evidence>
<evidence type="ECO:0000259" key="9">
    <source>
        <dbReference type="PROSITE" id="PS50002"/>
    </source>
</evidence>
<dbReference type="PRINTS" id="PR00401">
    <property type="entry name" value="SH2DOMAIN"/>
</dbReference>
<dbReference type="Gene3D" id="2.30.30.40">
    <property type="entry name" value="SH3 Domains"/>
    <property type="match status" value="1"/>
</dbReference>
<evidence type="ECO:0000259" key="11">
    <source>
        <dbReference type="PROSITE" id="PS50011"/>
    </source>
</evidence>
<dbReference type="Gene3D" id="3.30.505.10">
    <property type="entry name" value="SH2 domain"/>
    <property type="match status" value="1"/>
</dbReference>
<evidence type="ECO:0000256" key="3">
    <source>
        <dbReference type="ARBA" id="ARBA00022840"/>
    </source>
</evidence>
<dbReference type="Pfam" id="PF00069">
    <property type="entry name" value="Pkinase"/>
    <property type="match status" value="1"/>
</dbReference>
<reference evidence="12" key="2">
    <citation type="submission" date="2020-11" db="EMBL/GenBank/DDBJ databases">
        <authorList>
            <person name="McCartney M.A."/>
            <person name="Auch B."/>
            <person name="Kono T."/>
            <person name="Mallez S."/>
            <person name="Becker A."/>
            <person name="Gohl D.M."/>
            <person name="Silverstein K.A.T."/>
            <person name="Koren S."/>
            <person name="Bechman K.B."/>
            <person name="Herman A."/>
            <person name="Abrahante J.E."/>
            <person name="Garbe J."/>
        </authorList>
    </citation>
    <scope>NUCLEOTIDE SEQUENCE</scope>
    <source>
        <strain evidence="12">Duluth1</strain>
        <tissue evidence="12">Whole animal</tissue>
    </source>
</reference>
<evidence type="ECO:0000256" key="2">
    <source>
        <dbReference type="ARBA" id="ARBA00022741"/>
    </source>
</evidence>
<dbReference type="InterPro" id="IPR001452">
    <property type="entry name" value="SH3_domain"/>
</dbReference>
<dbReference type="InterPro" id="IPR011993">
    <property type="entry name" value="PH-like_dom_sf"/>
</dbReference>